<name>A0A9P0BVL2_CHRIL</name>
<dbReference type="SUPFAM" id="SSF53474">
    <property type="entry name" value="alpha/beta-Hydrolases"/>
    <property type="match status" value="1"/>
</dbReference>
<organism evidence="4 5">
    <name type="scientific">Chrysodeixis includens</name>
    <name type="common">Soybean looper</name>
    <name type="synonym">Pseudoplusia includens</name>
    <dbReference type="NCBI Taxonomy" id="689277"/>
    <lineage>
        <taxon>Eukaryota</taxon>
        <taxon>Metazoa</taxon>
        <taxon>Ecdysozoa</taxon>
        <taxon>Arthropoda</taxon>
        <taxon>Hexapoda</taxon>
        <taxon>Insecta</taxon>
        <taxon>Pterygota</taxon>
        <taxon>Neoptera</taxon>
        <taxon>Endopterygota</taxon>
        <taxon>Lepidoptera</taxon>
        <taxon>Glossata</taxon>
        <taxon>Ditrysia</taxon>
        <taxon>Noctuoidea</taxon>
        <taxon>Noctuidae</taxon>
        <taxon>Plusiinae</taxon>
        <taxon>Chrysodeixis</taxon>
    </lineage>
</organism>
<evidence type="ECO:0000313" key="4">
    <source>
        <dbReference type="EMBL" id="CAH0590428.1"/>
    </source>
</evidence>
<dbReference type="AlphaFoldDB" id="A0A9P0BVL2"/>
<proteinExistence type="predicted"/>
<accession>A0A9P0BVL2</accession>
<dbReference type="InterPro" id="IPR002018">
    <property type="entry name" value="CarbesteraseB"/>
</dbReference>
<dbReference type="PANTHER" id="PTHR11559">
    <property type="entry name" value="CARBOXYLESTERASE"/>
    <property type="match status" value="1"/>
</dbReference>
<keyword evidence="1" id="KW-0325">Glycoprotein</keyword>
<keyword evidence="2" id="KW-0732">Signal</keyword>
<dbReference type="InterPro" id="IPR050309">
    <property type="entry name" value="Type-B_Carboxylest/Lipase"/>
</dbReference>
<dbReference type="Gene3D" id="3.40.50.1820">
    <property type="entry name" value="alpha/beta hydrolase"/>
    <property type="match status" value="1"/>
</dbReference>
<keyword evidence="5" id="KW-1185">Reference proteome</keyword>
<feature type="chain" id="PRO_5040153781" description="Carboxylesterase type B domain-containing protein" evidence="2">
    <location>
        <begin position="21"/>
        <end position="583"/>
    </location>
</feature>
<evidence type="ECO:0000256" key="1">
    <source>
        <dbReference type="ARBA" id="ARBA00023180"/>
    </source>
</evidence>
<evidence type="ECO:0000256" key="2">
    <source>
        <dbReference type="SAM" id="SignalP"/>
    </source>
</evidence>
<dbReference type="Pfam" id="PF00135">
    <property type="entry name" value="COesterase"/>
    <property type="match status" value="1"/>
</dbReference>
<dbReference type="Proteomes" id="UP001154114">
    <property type="component" value="Chromosome 18"/>
</dbReference>
<dbReference type="OrthoDB" id="3200163at2759"/>
<evidence type="ECO:0000259" key="3">
    <source>
        <dbReference type="Pfam" id="PF00135"/>
    </source>
</evidence>
<reference evidence="4" key="1">
    <citation type="submission" date="2021-12" db="EMBL/GenBank/DDBJ databases">
        <authorList>
            <person name="King R."/>
        </authorList>
    </citation>
    <scope>NUCLEOTIDE SEQUENCE</scope>
</reference>
<feature type="domain" description="Carboxylesterase type B" evidence="3">
    <location>
        <begin position="23"/>
        <end position="559"/>
    </location>
</feature>
<dbReference type="InterPro" id="IPR029058">
    <property type="entry name" value="AB_hydrolase_fold"/>
</dbReference>
<protein>
    <recommendedName>
        <fullName evidence="3">Carboxylesterase type B domain-containing protein</fullName>
    </recommendedName>
</protein>
<gene>
    <name evidence="4" type="ORF">CINC_LOCUS4938</name>
</gene>
<dbReference type="EMBL" id="LR824021">
    <property type="protein sequence ID" value="CAH0590428.1"/>
    <property type="molecule type" value="Genomic_DNA"/>
</dbReference>
<evidence type="ECO:0000313" key="5">
    <source>
        <dbReference type="Proteomes" id="UP001154114"/>
    </source>
</evidence>
<sequence>MADIRLSVVFIALVINLINCQVIVDTRLGKVEGIEVKSIIQDEKFYSFMGIPYGKPPLGELRFKPPQPHEGWTEVLSAKKEPKPCAQLNLPVRPLKRYGFSGQEDCLKLGIHTSKLPDNEELKMPVIVFLYNEYFKVSHNSTKDFGPDFIVREDVVFASINHRIGSLGFLAFEDELLPGNNGLRDVILGLKWIKQNIQKFGGDPDNITLMGIEGGATLVEILLNSPKAKGLYNRAVLHSGTIYNSISLPTKPKEKANALAKTLEKSAVTSANLISELSHVSPLELVSAELLSVDADEGRDTQMASVPFGPVVEPDHPDAIFTGMPEDSPVNIDVPIMIGYNSREGIGMAERYLRKPQYLTFAERDFLLILSTRSGFHLELNSEIYQAAEAEIKDFYFEEGYVKISKPGEYLTYIADVMTFYPIDYALRRYANESSAPVYYYLFDYSGELNLRKNEVLDGALTMEGTWGANTGDELCYLFVCKPIRKTYKKVLADEDAEELNVIKNMVKLWTNFAKSGNPTPEGSPVTWTPATPENKECMVISDELEVKTKLYDDRIQFWDNFIAKYKAMAGKDGVVRDKKDEL</sequence>
<feature type="signal peptide" evidence="2">
    <location>
        <begin position="1"/>
        <end position="20"/>
    </location>
</feature>